<comment type="caution">
    <text evidence="2">The sequence shown here is derived from an EMBL/GenBank/DDBJ whole genome shotgun (WGS) entry which is preliminary data.</text>
</comment>
<dbReference type="OrthoDB" id="7471221at2"/>
<dbReference type="InterPro" id="IPR022062">
    <property type="entry name" value="DUF3618"/>
</dbReference>
<dbReference type="RefSeq" id="WP_051264195.1">
    <property type="nucleotide sequence ID" value="NZ_JACIIG010000016.1"/>
</dbReference>
<evidence type="ECO:0000256" key="1">
    <source>
        <dbReference type="SAM" id="MobiDB-lite"/>
    </source>
</evidence>
<proteinExistence type="predicted"/>
<dbReference type="Proteomes" id="UP000543836">
    <property type="component" value="Unassembled WGS sequence"/>
</dbReference>
<keyword evidence="3" id="KW-1185">Reference proteome</keyword>
<dbReference type="Pfam" id="PF12277">
    <property type="entry name" value="DUF3618"/>
    <property type="match status" value="1"/>
</dbReference>
<name>A0A7W6ZXX0_9HYPH</name>
<sequence>MNDNSHSHSAAELQREIEADRHRIEEKLHAIEERMSPGQLMDELLEYARQSGGAEYVSNLGKALRTNPIPVTLLGVSLAWLFANPGARPTGASERDEAREEYPLATVKGAVRRTGPVEASFGERYSHFTDDGGNRFRALTDAGGRRAGHFIDQSGKAYRGFADAAGKRIEDIRDEAGTLFDGASGWASDTWQQVSSSAGRLSDSVAQAGSSVAGGVQGAARMVGDRGGQLNDAILRHFRDQPLVGGALAFAVGAAIGAALPHTELEDEAIGDVSDQLRRDITSKASEATSGAVGTAREVLNRTEEVSARRD</sequence>
<dbReference type="EMBL" id="JACIIG010000016">
    <property type="protein sequence ID" value="MBB4570789.1"/>
    <property type="molecule type" value="Genomic_DNA"/>
</dbReference>
<feature type="compositionally biased region" description="Basic and acidic residues" evidence="1">
    <location>
        <begin position="299"/>
        <end position="311"/>
    </location>
</feature>
<dbReference type="AlphaFoldDB" id="A0A7W6ZXX0"/>
<accession>A0A7W6ZXX0</accession>
<organism evidence="2 3">
    <name type="scientific">Rhizobium leucaenae</name>
    <dbReference type="NCBI Taxonomy" id="29450"/>
    <lineage>
        <taxon>Bacteria</taxon>
        <taxon>Pseudomonadati</taxon>
        <taxon>Pseudomonadota</taxon>
        <taxon>Alphaproteobacteria</taxon>
        <taxon>Hyphomicrobiales</taxon>
        <taxon>Rhizobiaceae</taxon>
        <taxon>Rhizobium/Agrobacterium group</taxon>
        <taxon>Rhizobium</taxon>
    </lineage>
</organism>
<feature type="region of interest" description="Disordered" evidence="1">
    <location>
        <begin position="283"/>
        <end position="311"/>
    </location>
</feature>
<gene>
    <name evidence="2" type="ORF">GGE60_004946</name>
</gene>
<evidence type="ECO:0008006" key="4">
    <source>
        <dbReference type="Google" id="ProtNLM"/>
    </source>
</evidence>
<evidence type="ECO:0000313" key="2">
    <source>
        <dbReference type="EMBL" id="MBB4570789.1"/>
    </source>
</evidence>
<evidence type="ECO:0000313" key="3">
    <source>
        <dbReference type="Proteomes" id="UP000543836"/>
    </source>
</evidence>
<reference evidence="2 3" key="1">
    <citation type="submission" date="2020-08" db="EMBL/GenBank/DDBJ databases">
        <title>Genomic Encyclopedia of Type Strains, Phase IV (KMG-V): Genome sequencing to study the core and pangenomes of soil and plant-associated prokaryotes.</title>
        <authorList>
            <person name="Whitman W."/>
        </authorList>
    </citation>
    <scope>NUCLEOTIDE SEQUENCE [LARGE SCALE GENOMIC DNA]</scope>
    <source>
        <strain evidence="2 3">SEMIA 492</strain>
    </source>
</reference>
<protein>
    <recommendedName>
        <fullName evidence="4">Nutrient deprivation-induced protein</fullName>
    </recommendedName>
</protein>